<feature type="transmembrane region" description="Helical" evidence="5">
    <location>
        <begin position="345"/>
        <end position="363"/>
    </location>
</feature>
<keyword evidence="4 5" id="KW-0472">Membrane</keyword>
<accession>A0ABQ0YPF4</accession>
<dbReference type="SUPFAM" id="SSF103473">
    <property type="entry name" value="MFS general substrate transporter"/>
    <property type="match status" value="1"/>
</dbReference>
<organism evidence="7 8">
    <name type="scientific">Rhodococcus aetherivorans</name>
    <dbReference type="NCBI Taxonomy" id="191292"/>
    <lineage>
        <taxon>Bacteria</taxon>
        <taxon>Bacillati</taxon>
        <taxon>Actinomycetota</taxon>
        <taxon>Actinomycetes</taxon>
        <taxon>Mycobacteriales</taxon>
        <taxon>Nocardiaceae</taxon>
        <taxon>Rhodococcus</taxon>
    </lineage>
</organism>
<dbReference type="PROSITE" id="PS50850">
    <property type="entry name" value="MFS"/>
    <property type="match status" value="1"/>
</dbReference>
<feature type="transmembrane region" description="Helical" evidence="5">
    <location>
        <begin position="435"/>
        <end position="454"/>
    </location>
</feature>
<evidence type="ECO:0000256" key="2">
    <source>
        <dbReference type="ARBA" id="ARBA00022692"/>
    </source>
</evidence>
<dbReference type="PROSITE" id="PS00217">
    <property type="entry name" value="SUGAR_TRANSPORT_2"/>
    <property type="match status" value="1"/>
</dbReference>
<dbReference type="PANTHER" id="PTHR23508">
    <property type="entry name" value="CARBOXYLIC ACID TRANSPORTER PROTEIN HOMOLOG"/>
    <property type="match status" value="1"/>
</dbReference>
<feature type="transmembrane region" description="Helical" evidence="5">
    <location>
        <begin position="281"/>
        <end position="300"/>
    </location>
</feature>
<evidence type="ECO:0000313" key="8">
    <source>
        <dbReference type="Proteomes" id="UP000325466"/>
    </source>
</evidence>
<dbReference type="CDD" id="cd17365">
    <property type="entry name" value="MFS_PcaK_like"/>
    <property type="match status" value="1"/>
</dbReference>
<dbReference type="Gene3D" id="1.20.1250.20">
    <property type="entry name" value="MFS general substrate transporter like domains"/>
    <property type="match status" value="1"/>
</dbReference>
<evidence type="ECO:0000256" key="3">
    <source>
        <dbReference type="ARBA" id="ARBA00022989"/>
    </source>
</evidence>
<feature type="transmembrane region" description="Helical" evidence="5">
    <location>
        <begin position="134"/>
        <end position="154"/>
    </location>
</feature>
<evidence type="ECO:0000256" key="5">
    <source>
        <dbReference type="SAM" id="Phobius"/>
    </source>
</evidence>
<feature type="transmembrane region" description="Helical" evidence="5">
    <location>
        <begin position="320"/>
        <end position="338"/>
    </location>
</feature>
<feature type="transmembrane region" description="Helical" evidence="5">
    <location>
        <begin position="109"/>
        <end position="128"/>
    </location>
</feature>
<feature type="transmembrane region" description="Helical" evidence="5">
    <location>
        <begin position="404"/>
        <end position="423"/>
    </location>
</feature>
<comment type="caution">
    <text evidence="7">The sequence shown here is derived from an EMBL/GenBank/DDBJ whole genome shotgun (WGS) entry which is preliminary data.</text>
</comment>
<dbReference type="InterPro" id="IPR011701">
    <property type="entry name" value="MFS"/>
</dbReference>
<name>A0ABQ0YPF4_9NOCA</name>
<feature type="transmembrane region" description="Helical" evidence="5">
    <location>
        <begin position="369"/>
        <end position="392"/>
    </location>
</feature>
<protein>
    <submittedName>
        <fullName evidence="7">Vannilate transporter VanK</fullName>
    </submittedName>
</protein>
<reference evidence="7 8" key="1">
    <citation type="journal article" date="2018" name="Biodegradation">
        <title>1,4-Dioxane degradation characteristics of Rhodococcus aetherivorans JCM 14343.</title>
        <authorList>
            <person name="Inoue D."/>
            <person name="Tsunoda T."/>
            <person name="Yamamoto N."/>
            <person name="Ike M."/>
            <person name="Sei K."/>
        </authorList>
    </citation>
    <scope>NUCLEOTIDE SEQUENCE [LARGE SCALE GENOMIC DNA]</scope>
    <source>
        <strain evidence="7 8">JCM 14343</strain>
    </source>
</reference>
<dbReference type="InterPro" id="IPR020846">
    <property type="entry name" value="MFS_dom"/>
</dbReference>
<keyword evidence="3 5" id="KW-1133">Transmembrane helix</keyword>
<feature type="domain" description="Major facilitator superfamily (MFS) profile" evidence="6">
    <location>
        <begin position="43"/>
        <end position="459"/>
    </location>
</feature>
<evidence type="ECO:0000313" key="7">
    <source>
        <dbReference type="EMBL" id="GES38341.1"/>
    </source>
</evidence>
<comment type="subcellular location">
    <subcellularLocation>
        <location evidence="1">Cell membrane</location>
        <topology evidence="1">Multi-pass membrane protein</topology>
    </subcellularLocation>
</comment>
<proteinExistence type="predicted"/>
<keyword evidence="8" id="KW-1185">Reference proteome</keyword>
<evidence type="ECO:0000259" key="6">
    <source>
        <dbReference type="PROSITE" id="PS50850"/>
    </source>
</evidence>
<dbReference type="Proteomes" id="UP000325466">
    <property type="component" value="Unassembled WGS sequence"/>
</dbReference>
<dbReference type="InterPro" id="IPR036259">
    <property type="entry name" value="MFS_trans_sf"/>
</dbReference>
<dbReference type="InterPro" id="IPR005829">
    <property type="entry name" value="Sugar_transporter_CS"/>
</dbReference>
<evidence type="ECO:0000256" key="4">
    <source>
        <dbReference type="ARBA" id="ARBA00023136"/>
    </source>
</evidence>
<evidence type="ECO:0000256" key="1">
    <source>
        <dbReference type="ARBA" id="ARBA00004651"/>
    </source>
</evidence>
<dbReference type="Pfam" id="PF07690">
    <property type="entry name" value="MFS_1"/>
    <property type="match status" value="1"/>
</dbReference>
<feature type="transmembrane region" description="Helical" evidence="5">
    <location>
        <begin position="77"/>
        <end position="97"/>
    </location>
</feature>
<feature type="transmembrane region" description="Helical" evidence="5">
    <location>
        <begin position="195"/>
        <end position="217"/>
    </location>
</feature>
<feature type="transmembrane region" description="Helical" evidence="5">
    <location>
        <begin position="41"/>
        <end position="65"/>
    </location>
</feature>
<gene>
    <name evidence="7" type="ORF">RAJCM14343_3603</name>
</gene>
<keyword evidence="2 5" id="KW-0812">Transmembrane</keyword>
<dbReference type="PANTHER" id="PTHR23508:SF10">
    <property type="entry name" value="CARBOXYLIC ACID TRANSPORTER PROTEIN HOMOLOG"/>
    <property type="match status" value="1"/>
</dbReference>
<sequence>MIRSITLLAGDSPHILRTGARYMAIDLRERIDTSPMTRFQWGAVAICVLLNVLDGFDVLVMAFTAQSVSQEWGLSGSALGLLLSAGLFGMAAGSLFLAPWADTIGRRGMILLCLGIASIGMLASAVSQSALQLGLLRALTGVGIGGILASSNVIASEYASNRWRALAVSLNSTGYAVGATVGGIIAVVLQNSYGWRSVFLFGGVCTAVIIPVVYLRLPESLDFLLARRPAHALARINAFAVRAGHQPLAALPAPRQADDSGPRSGVRVGSLLAPRQRRSTVLVWAAFFLTMFAFYFVTSWTPKLLVEAGLSADQGITGGVLLNLGGIFGATLLGALSARFALKRVLASYMVIAGALLVVFVPATVAVVVAFALGALIGVFVNGCIAGLYAITPSVYAPSVRATGVGWGIGVGRLGAIASPIVAGALLDLHWSPTQLYLLVAGALVLAAVAVGRLRFEAHTADARSADTPASVATH</sequence>
<dbReference type="EMBL" id="BLAH01000094">
    <property type="protein sequence ID" value="GES38341.1"/>
    <property type="molecule type" value="Genomic_DNA"/>
</dbReference>
<feature type="transmembrane region" description="Helical" evidence="5">
    <location>
        <begin position="166"/>
        <end position="189"/>
    </location>
</feature>